<dbReference type="PANTHER" id="PTHR30619:SF1">
    <property type="entry name" value="RECOMBINATION PROTEIN 2"/>
    <property type="match status" value="1"/>
</dbReference>
<dbReference type="InterPro" id="IPR036866">
    <property type="entry name" value="RibonucZ/Hydroxyglut_hydro"/>
</dbReference>
<sequence>MLVRSSGRVLLIDTGPDPELLRRCLAHLGLARVDLLVLTHFDKDHAGGAPALTGRVDEVRHGPPDGAQDERLLRRLSEGGARVTAAAAGQEGLLGEARWRVLWPRRVEPAFPPGNDLSVVLEVEGGGVPRSIFLGDMSAESQAVLGRRVHPHGYAVVKVAHHGSADQDPALYAALAPAVALVSVGAGNDYGHPRRETLEILRHVGARILRTDESGMILLGLDGERIRLWSERSAP</sequence>
<evidence type="ECO:0000313" key="3">
    <source>
        <dbReference type="Proteomes" id="UP001259347"/>
    </source>
</evidence>
<gene>
    <name evidence="2" type="ORF">J2Y69_003316</name>
</gene>
<keyword evidence="3" id="KW-1185">Reference proteome</keyword>
<dbReference type="EMBL" id="JAVDUM010000017">
    <property type="protein sequence ID" value="MDR6868692.1"/>
    <property type="molecule type" value="Genomic_DNA"/>
</dbReference>
<feature type="domain" description="Metallo-beta-lactamase" evidence="1">
    <location>
        <begin position="1"/>
        <end position="70"/>
    </location>
</feature>
<evidence type="ECO:0000259" key="1">
    <source>
        <dbReference type="Pfam" id="PF00753"/>
    </source>
</evidence>
<dbReference type="PANTHER" id="PTHR30619">
    <property type="entry name" value="DNA INTERNALIZATION/COMPETENCE PROTEIN COMEC/REC2"/>
    <property type="match status" value="1"/>
</dbReference>
<reference evidence="2 3" key="1">
    <citation type="submission" date="2023-07" db="EMBL/GenBank/DDBJ databases">
        <title>Sorghum-associated microbial communities from plants grown in Nebraska, USA.</title>
        <authorList>
            <person name="Schachtman D."/>
        </authorList>
    </citation>
    <scope>NUCLEOTIDE SEQUENCE [LARGE SCALE GENOMIC DNA]</scope>
    <source>
        <strain evidence="2 3">2980</strain>
    </source>
</reference>
<dbReference type="GO" id="GO:0016787">
    <property type="term" value="F:hydrolase activity"/>
    <property type="evidence" value="ECO:0007669"/>
    <property type="project" value="UniProtKB-KW"/>
</dbReference>
<protein>
    <submittedName>
        <fullName evidence="2">Beta-lactamase superfamily II metal-dependent hydrolase</fullName>
    </submittedName>
</protein>
<comment type="caution">
    <text evidence="2">The sequence shown here is derived from an EMBL/GenBank/DDBJ whole genome shotgun (WGS) entry which is preliminary data.</text>
</comment>
<name>A0ABU1SGE7_9MICO</name>
<dbReference type="InterPro" id="IPR001279">
    <property type="entry name" value="Metallo-B-lactamas"/>
</dbReference>
<dbReference type="InterPro" id="IPR052159">
    <property type="entry name" value="Competence_DNA_uptake"/>
</dbReference>
<organism evidence="2 3">
    <name type="scientific">Microbacterium resistens</name>
    <dbReference type="NCBI Taxonomy" id="156977"/>
    <lineage>
        <taxon>Bacteria</taxon>
        <taxon>Bacillati</taxon>
        <taxon>Actinomycetota</taxon>
        <taxon>Actinomycetes</taxon>
        <taxon>Micrococcales</taxon>
        <taxon>Microbacteriaceae</taxon>
        <taxon>Microbacterium</taxon>
    </lineage>
</organism>
<dbReference type="Gene3D" id="3.60.15.10">
    <property type="entry name" value="Ribonuclease Z/Hydroxyacylglutathione hydrolase-like"/>
    <property type="match status" value="1"/>
</dbReference>
<dbReference type="Pfam" id="PF00753">
    <property type="entry name" value="Lactamase_B"/>
    <property type="match status" value="1"/>
</dbReference>
<evidence type="ECO:0000313" key="2">
    <source>
        <dbReference type="EMBL" id="MDR6868692.1"/>
    </source>
</evidence>
<dbReference type="Proteomes" id="UP001259347">
    <property type="component" value="Unassembled WGS sequence"/>
</dbReference>
<accession>A0ABU1SGE7</accession>
<dbReference type="SUPFAM" id="SSF56281">
    <property type="entry name" value="Metallo-hydrolase/oxidoreductase"/>
    <property type="match status" value="1"/>
</dbReference>
<proteinExistence type="predicted"/>
<keyword evidence="2" id="KW-0378">Hydrolase</keyword>